<evidence type="ECO:0000256" key="2">
    <source>
        <dbReference type="ARBA" id="ARBA00023054"/>
    </source>
</evidence>
<dbReference type="Gene3D" id="2.40.30.170">
    <property type="match status" value="1"/>
</dbReference>
<name>A0ABT0CDY8_THEVL</name>
<evidence type="ECO:0000313" key="6">
    <source>
        <dbReference type="Proteomes" id="UP000830835"/>
    </source>
</evidence>
<dbReference type="InterPro" id="IPR058637">
    <property type="entry name" value="YknX-like_C"/>
</dbReference>
<evidence type="ECO:0000313" key="5">
    <source>
        <dbReference type="EMBL" id="MCJ2543927.1"/>
    </source>
</evidence>
<evidence type="ECO:0000259" key="4">
    <source>
        <dbReference type="Pfam" id="PF25989"/>
    </source>
</evidence>
<sequence length="427" mass="46860">MGFVVLVGWAFWPSPVPVDMAVVERGLLQVTVEAEGKTRLRERFEIAAPVDGRLERIPVRVGDPVAAGDVIARMDPLPLASQVQAIQAQIQRLEAEKRGVDTQRPKAASLVQAEANITAVQARHQQALAQQQETQASFEQAQRERQRVEGLFSQGVISRQALEEAELMETSRRQTLFARQQEVEQAQAAIVAAQQGLQVLQAEQRDPDYLLQVYDAQIRSLEAELASLSDSAQRTTITSPGAGQVLRVHQESARFVPAGTVLVEVGDPGQLELEIDVLSSDAVRIQPGDPVRIRQWGGAEVLQGSVRTIEPAAFTKVSALGVEEQRVNIIADLEEPPARLGDGYRIEAEVIIWQNEEALKLPLSALFRCQEAWCVYVAEAGLAQQRQVALGHRSTTLAEVVSGLEPGETVILYPSDQVQPGRRIQPR</sequence>
<reference evidence="5" key="1">
    <citation type="submission" date="2021-02" db="EMBL/GenBank/DDBJ databases">
        <title>The CRISPR/cas machinery reduction and long-range gene transfer in the hot spring cyanobacterium Synechococcus.</title>
        <authorList>
            <person name="Dvorak P."/>
            <person name="Jahodarova E."/>
            <person name="Hasler P."/>
            <person name="Poulickova A."/>
        </authorList>
    </citation>
    <scope>NUCLEOTIDE SEQUENCE</scope>
    <source>
        <strain evidence="5">Rupite</strain>
    </source>
</reference>
<feature type="coiled-coil region" evidence="3">
    <location>
        <begin position="83"/>
        <end position="144"/>
    </location>
</feature>
<dbReference type="EMBL" id="JAFIRA010000040">
    <property type="protein sequence ID" value="MCJ2543927.1"/>
    <property type="molecule type" value="Genomic_DNA"/>
</dbReference>
<dbReference type="Gene3D" id="1.10.287.470">
    <property type="entry name" value="Helix hairpin bin"/>
    <property type="match status" value="1"/>
</dbReference>
<dbReference type="PANTHER" id="PTHR32347:SF29">
    <property type="entry name" value="UPF0194 MEMBRANE PROTEIN YBHG"/>
    <property type="match status" value="1"/>
</dbReference>
<dbReference type="Gene3D" id="2.40.420.20">
    <property type="match status" value="1"/>
</dbReference>
<dbReference type="SUPFAM" id="SSF111369">
    <property type="entry name" value="HlyD-like secretion proteins"/>
    <property type="match status" value="1"/>
</dbReference>
<keyword evidence="6" id="KW-1185">Reference proteome</keyword>
<comment type="subcellular location">
    <subcellularLocation>
        <location evidence="1">Cell envelope</location>
    </subcellularLocation>
</comment>
<accession>A0ABT0CDY8</accession>
<dbReference type="Proteomes" id="UP000830835">
    <property type="component" value="Unassembled WGS sequence"/>
</dbReference>
<gene>
    <name evidence="5" type="ORF">JX360_13615</name>
</gene>
<proteinExistence type="predicted"/>
<dbReference type="Pfam" id="PF25989">
    <property type="entry name" value="YknX_C"/>
    <property type="match status" value="1"/>
</dbReference>
<organism evidence="5 6">
    <name type="scientific">Thermostichus vulcanus str. 'Rupite'</name>
    <dbReference type="NCBI Taxonomy" id="2813851"/>
    <lineage>
        <taxon>Bacteria</taxon>
        <taxon>Bacillati</taxon>
        <taxon>Cyanobacteriota</taxon>
        <taxon>Cyanophyceae</taxon>
        <taxon>Thermostichales</taxon>
        <taxon>Thermostichaceae</taxon>
        <taxon>Thermostichus</taxon>
    </lineage>
</organism>
<dbReference type="InterPro" id="IPR050465">
    <property type="entry name" value="UPF0194_transport"/>
</dbReference>
<protein>
    <submittedName>
        <fullName evidence="5">HlyD family efflux transporter periplasmic adaptor subunit</fullName>
    </submittedName>
</protein>
<keyword evidence="2 3" id="KW-0175">Coiled coil</keyword>
<feature type="coiled-coil region" evidence="3">
    <location>
        <begin position="183"/>
        <end position="238"/>
    </location>
</feature>
<dbReference type="Gene3D" id="2.40.50.100">
    <property type="match status" value="1"/>
</dbReference>
<evidence type="ECO:0000256" key="3">
    <source>
        <dbReference type="SAM" id="Coils"/>
    </source>
</evidence>
<dbReference type="PANTHER" id="PTHR32347">
    <property type="entry name" value="EFFLUX SYSTEM COMPONENT YKNX-RELATED"/>
    <property type="match status" value="1"/>
</dbReference>
<comment type="caution">
    <text evidence="5">The sequence shown here is derived from an EMBL/GenBank/DDBJ whole genome shotgun (WGS) entry which is preliminary data.</text>
</comment>
<feature type="domain" description="YknX-like C-terminal permuted SH3-like" evidence="4">
    <location>
        <begin position="358"/>
        <end position="424"/>
    </location>
</feature>
<evidence type="ECO:0000256" key="1">
    <source>
        <dbReference type="ARBA" id="ARBA00004196"/>
    </source>
</evidence>